<proteinExistence type="predicted"/>
<accession>A0ABS4GHK8</accession>
<gene>
    <name evidence="1" type="ORF">J2Z76_003063</name>
</gene>
<keyword evidence="2" id="KW-1185">Reference proteome</keyword>
<dbReference type="Gene3D" id="3.40.50.1820">
    <property type="entry name" value="alpha/beta hydrolase"/>
    <property type="match status" value="1"/>
</dbReference>
<dbReference type="EMBL" id="JAGGKS010000010">
    <property type="protein sequence ID" value="MBP1927190.1"/>
    <property type="molecule type" value="Genomic_DNA"/>
</dbReference>
<dbReference type="Proteomes" id="UP001519342">
    <property type="component" value="Unassembled WGS sequence"/>
</dbReference>
<name>A0ABS4GHK8_9FIRM</name>
<dbReference type="SUPFAM" id="SSF53474">
    <property type="entry name" value="alpha/beta-Hydrolases"/>
    <property type="match status" value="1"/>
</dbReference>
<sequence>MPYLRGEELEPVYDAMSKNSPHVMYSMWIAMSANDYRDVLDKITVPTYIIYGKSSTLYSQETAYYMESKIPNAKIIPFENCTHFLVAENPKKFSESVLEAVSSI</sequence>
<dbReference type="RefSeq" id="WP_209512900.1">
    <property type="nucleotide sequence ID" value="NZ_JAGGKS010000010.1"/>
</dbReference>
<comment type="caution">
    <text evidence="1">The sequence shown here is derived from an EMBL/GenBank/DDBJ whole genome shotgun (WGS) entry which is preliminary data.</text>
</comment>
<dbReference type="InterPro" id="IPR029058">
    <property type="entry name" value="AB_hydrolase_fold"/>
</dbReference>
<reference evidence="1 2" key="1">
    <citation type="submission" date="2021-03" db="EMBL/GenBank/DDBJ databases">
        <title>Genomic Encyclopedia of Type Strains, Phase IV (KMG-IV): sequencing the most valuable type-strain genomes for metagenomic binning, comparative biology and taxonomic classification.</title>
        <authorList>
            <person name="Goeker M."/>
        </authorList>
    </citation>
    <scope>NUCLEOTIDE SEQUENCE [LARGE SCALE GENOMIC DNA]</scope>
    <source>
        <strain evidence="1 2">DSM 24004</strain>
    </source>
</reference>
<protein>
    <submittedName>
        <fullName evidence="1">Pimeloyl-ACP methyl ester carboxylesterase</fullName>
    </submittedName>
</protein>
<evidence type="ECO:0000313" key="1">
    <source>
        <dbReference type="EMBL" id="MBP1927190.1"/>
    </source>
</evidence>
<evidence type="ECO:0000313" key="2">
    <source>
        <dbReference type="Proteomes" id="UP001519342"/>
    </source>
</evidence>
<organism evidence="1 2">
    <name type="scientific">Sedimentibacter acidaminivorans</name>
    <dbReference type="NCBI Taxonomy" id="913099"/>
    <lineage>
        <taxon>Bacteria</taxon>
        <taxon>Bacillati</taxon>
        <taxon>Bacillota</taxon>
        <taxon>Tissierellia</taxon>
        <taxon>Sedimentibacter</taxon>
    </lineage>
</organism>